<dbReference type="AlphaFoldDB" id="M5R8I8"/>
<proteinExistence type="predicted"/>
<dbReference type="PATRIC" id="fig|1265738.3.peg.7358"/>
<accession>M5R8I8</accession>
<keyword evidence="2" id="KW-1185">Reference proteome</keyword>
<dbReference type="InterPro" id="IPR011473">
    <property type="entry name" value="DUF1579"/>
</dbReference>
<comment type="caution">
    <text evidence="1">The sequence shown here is derived from an EMBL/GenBank/DDBJ whole genome shotgun (WGS) entry which is preliminary data.</text>
</comment>
<dbReference type="EMBL" id="ANOG01001049">
    <property type="protein sequence ID" value="EMI15705.1"/>
    <property type="molecule type" value="Genomic_DNA"/>
</dbReference>
<dbReference type="Pfam" id="PF07617">
    <property type="entry name" value="DUF1579"/>
    <property type="match status" value="1"/>
</dbReference>
<reference evidence="1 2" key="1">
    <citation type="journal article" date="2013" name="Mar. Genomics">
        <title>Expression of sulfatases in Rhodopirellula baltica and the diversity of sulfatases in the genus Rhodopirellula.</title>
        <authorList>
            <person name="Wegner C.E."/>
            <person name="Richter-Heitmann T."/>
            <person name="Klindworth A."/>
            <person name="Klockow C."/>
            <person name="Richter M."/>
            <person name="Achstetter T."/>
            <person name="Glockner F.O."/>
            <person name="Harder J."/>
        </authorList>
    </citation>
    <scope>NUCLEOTIDE SEQUENCE [LARGE SCALE GENOMIC DNA]</scope>
    <source>
        <strain evidence="1 2">SM1</strain>
    </source>
</reference>
<evidence type="ECO:0000313" key="1">
    <source>
        <dbReference type="EMBL" id="EMI15705.1"/>
    </source>
</evidence>
<sequence length="216" mass="24618">MFTKPSRLVETTYLLIDLGCDLRYAFKQYAHRPSIGGRIASTALPPLEGVLFFLVLDPRRLAMPHKLLFAKMKGKWEGTCRTWFQPGKIADESPIRGEITAVLGGSFLRHAYESSIQGKPRSGEELIAFNVILQTFQCSWIDDFHMNEAIMFSQGPTSKHGFCVFGEYDVAVNHPKWGWKTEFESHDDDHLMITAYNVHPEGMEAKAVETIYHRVH</sequence>
<protein>
    <submittedName>
        <fullName evidence="1">Uncharacterized protein</fullName>
    </submittedName>
</protein>
<name>M5R8I8_9BACT</name>
<gene>
    <name evidence="1" type="ORF">RMSM_07373</name>
</gene>
<dbReference type="Proteomes" id="UP000011991">
    <property type="component" value="Unassembled WGS sequence"/>
</dbReference>
<evidence type="ECO:0000313" key="2">
    <source>
        <dbReference type="Proteomes" id="UP000011991"/>
    </source>
</evidence>
<organism evidence="1 2">
    <name type="scientific">Rhodopirellula maiorica SM1</name>
    <dbReference type="NCBI Taxonomy" id="1265738"/>
    <lineage>
        <taxon>Bacteria</taxon>
        <taxon>Pseudomonadati</taxon>
        <taxon>Planctomycetota</taxon>
        <taxon>Planctomycetia</taxon>
        <taxon>Pirellulales</taxon>
        <taxon>Pirellulaceae</taxon>
        <taxon>Novipirellula</taxon>
    </lineage>
</organism>